<evidence type="ECO:0000313" key="2">
    <source>
        <dbReference type="EMBL" id="CAE6831239.1"/>
    </source>
</evidence>
<dbReference type="InterPro" id="IPR016161">
    <property type="entry name" value="Ald_DH/histidinol_DH"/>
</dbReference>
<proteinExistence type="predicted"/>
<evidence type="ECO:0000256" key="1">
    <source>
        <dbReference type="ARBA" id="ARBA00022857"/>
    </source>
</evidence>
<dbReference type="EMBL" id="CAJNBK010000037">
    <property type="protein sequence ID" value="CAE6831239.1"/>
    <property type="molecule type" value="Genomic_DNA"/>
</dbReference>
<gene>
    <name evidence="2" type="ORF">R69888_06571</name>
</gene>
<keyword evidence="1" id="KW-0521">NADP</keyword>
<name>A0ABM8SU48_9BURK</name>
<evidence type="ECO:0000313" key="3">
    <source>
        <dbReference type="Proteomes" id="UP000672526"/>
    </source>
</evidence>
<protein>
    <recommendedName>
        <fullName evidence="4">Long-chain-fatty-acyl-CoA reductase</fullName>
    </recommendedName>
</protein>
<evidence type="ECO:0008006" key="4">
    <source>
        <dbReference type="Google" id="ProtNLM"/>
    </source>
</evidence>
<dbReference type="Proteomes" id="UP000672526">
    <property type="component" value="Unassembled WGS sequence"/>
</dbReference>
<dbReference type="Pfam" id="PF05893">
    <property type="entry name" value="LuxC"/>
    <property type="match status" value="1"/>
</dbReference>
<dbReference type="InterPro" id="IPR008670">
    <property type="entry name" value="CoA_reduct_LuxC"/>
</dbReference>
<dbReference type="SUPFAM" id="SSF53720">
    <property type="entry name" value="ALDH-like"/>
    <property type="match status" value="1"/>
</dbReference>
<comment type="caution">
    <text evidence="2">The sequence shown here is derived from an EMBL/GenBank/DDBJ whole genome shotgun (WGS) entry which is preliminary data.</text>
</comment>
<organism evidence="2 3">
    <name type="scientific">Paraburkholderia haematera</name>
    <dbReference type="NCBI Taxonomy" id="2793077"/>
    <lineage>
        <taxon>Bacteria</taxon>
        <taxon>Pseudomonadati</taxon>
        <taxon>Pseudomonadota</taxon>
        <taxon>Betaproteobacteria</taxon>
        <taxon>Burkholderiales</taxon>
        <taxon>Burkholderiaceae</taxon>
        <taxon>Paraburkholderia</taxon>
    </lineage>
</organism>
<reference evidence="2 3" key="1">
    <citation type="submission" date="2021-02" db="EMBL/GenBank/DDBJ databases">
        <authorList>
            <person name="Vanwijnsberghe S."/>
        </authorList>
    </citation>
    <scope>NUCLEOTIDE SEQUENCE [LARGE SCALE GENOMIC DNA]</scope>
    <source>
        <strain evidence="2 3">LMG 31837</strain>
    </source>
</reference>
<sequence>MILSLFPPAAPSEATAVLEPLLGAQNRPALQVGDERMLDFLDAVGQRLRTPAFARRHAELGPLGAYLRRGHLSAELARLDAGSRMTRFARFIQLPLGLVFHVAPGNADTVFVYSWALAALAGNRNVVRLSERGGEATQAVLAVLIECLDQADPVVAGTQRIVSYSRHDEAATTEFSAACDLRVLWGGDQAIRDIRRGPLRPSARDLTFPNRSSFAAISASAFLAAEAPDRKRAVEAFHSDAYLFGQAACASPGTIFWIGTASAVDDARASFMTLLKQIVDARGPRADAAMAIQKHVATYRLAAEGVADTVCFMGNEIAAVQLTSPVRLPRRWLGTGTFPQLRLDSLDELTPLLLRQDQTLTYFGFSIDEMLAFAQRLDGRGLDRIVPMGRALEFSAIWDGYDLLREFTRLVTVS</sequence>
<accession>A0ABM8SU48</accession>
<keyword evidence="3" id="KW-1185">Reference proteome</keyword>